<dbReference type="GO" id="GO:0005737">
    <property type="term" value="C:cytoplasm"/>
    <property type="evidence" value="ECO:0007669"/>
    <property type="project" value="UniProtKB-SubCell"/>
</dbReference>
<dbReference type="InterPro" id="IPR018062">
    <property type="entry name" value="HTH_AraC-typ_CS"/>
</dbReference>
<dbReference type="SUPFAM" id="SSF52172">
    <property type="entry name" value="CheY-like"/>
    <property type="match status" value="1"/>
</dbReference>
<keyword evidence="6" id="KW-0238">DNA-binding</keyword>
<evidence type="ECO:0000256" key="3">
    <source>
        <dbReference type="ARBA" id="ARBA00022553"/>
    </source>
</evidence>
<evidence type="ECO:0000259" key="9">
    <source>
        <dbReference type="PROSITE" id="PS01124"/>
    </source>
</evidence>
<keyword evidence="4" id="KW-0902">Two-component regulatory system</keyword>
<accession>A0A8E2IAQ4</accession>
<dbReference type="InterPro" id="IPR001789">
    <property type="entry name" value="Sig_transdc_resp-reg_receiver"/>
</dbReference>
<feature type="domain" description="HTH araC/xylS-type" evidence="9">
    <location>
        <begin position="270"/>
        <end position="368"/>
    </location>
</feature>
<dbReference type="PANTHER" id="PTHR42713:SF3">
    <property type="entry name" value="TRANSCRIPTIONAL REGULATORY PROTEIN HPTR"/>
    <property type="match status" value="1"/>
</dbReference>
<reference evidence="11 12" key="1">
    <citation type="submission" date="2017-01" db="EMBL/GenBank/DDBJ databases">
        <title>Draft genome sequence of Bacillus oleronius.</title>
        <authorList>
            <person name="Allam M."/>
        </authorList>
    </citation>
    <scope>NUCLEOTIDE SEQUENCE [LARGE SCALE GENOMIC DNA]</scope>
    <source>
        <strain evidence="11 12">DSM 9356</strain>
    </source>
</reference>
<keyword evidence="5" id="KW-0805">Transcription regulation</keyword>
<dbReference type="EMBL" id="MTLA01000054">
    <property type="protein sequence ID" value="OOP69417.1"/>
    <property type="molecule type" value="Genomic_DNA"/>
</dbReference>
<dbReference type="InterPro" id="IPR018060">
    <property type="entry name" value="HTH_AraC"/>
</dbReference>
<dbReference type="PROSITE" id="PS50110">
    <property type="entry name" value="RESPONSE_REGULATORY"/>
    <property type="match status" value="1"/>
</dbReference>
<dbReference type="SMART" id="SM00448">
    <property type="entry name" value="REC"/>
    <property type="match status" value="1"/>
</dbReference>
<comment type="subcellular location">
    <subcellularLocation>
        <location evidence="1">Cytoplasm</location>
    </subcellularLocation>
</comment>
<evidence type="ECO:0000256" key="6">
    <source>
        <dbReference type="ARBA" id="ARBA00023125"/>
    </source>
</evidence>
<evidence type="ECO:0000259" key="10">
    <source>
        <dbReference type="PROSITE" id="PS50110"/>
    </source>
</evidence>
<keyword evidence="7" id="KW-0804">Transcription</keyword>
<dbReference type="SUPFAM" id="SSF46689">
    <property type="entry name" value="Homeodomain-like"/>
    <property type="match status" value="2"/>
</dbReference>
<feature type="modified residue" description="4-aspartylphosphate" evidence="8">
    <location>
        <position position="59"/>
    </location>
</feature>
<evidence type="ECO:0000313" key="11">
    <source>
        <dbReference type="EMBL" id="OOP69417.1"/>
    </source>
</evidence>
<dbReference type="InterPro" id="IPR011006">
    <property type="entry name" value="CheY-like_superfamily"/>
</dbReference>
<dbReference type="GO" id="GO:0003700">
    <property type="term" value="F:DNA-binding transcription factor activity"/>
    <property type="evidence" value="ECO:0007669"/>
    <property type="project" value="InterPro"/>
</dbReference>
<dbReference type="GO" id="GO:0043565">
    <property type="term" value="F:sequence-specific DNA binding"/>
    <property type="evidence" value="ECO:0007669"/>
    <property type="project" value="InterPro"/>
</dbReference>
<evidence type="ECO:0000256" key="5">
    <source>
        <dbReference type="ARBA" id="ARBA00023015"/>
    </source>
</evidence>
<name>A0A8E2IAQ4_9BACI</name>
<keyword evidence="2" id="KW-0963">Cytoplasm</keyword>
<feature type="domain" description="Response regulatory" evidence="10">
    <location>
        <begin position="7"/>
        <end position="124"/>
    </location>
</feature>
<comment type="caution">
    <text evidence="11">The sequence shown here is derived from an EMBL/GenBank/DDBJ whole genome shotgun (WGS) entry which is preliminary data.</text>
</comment>
<dbReference type="Gene3D" id="3.40.50.2300">
    <property type="match status" value="1"/>
</dbReference>
<dbReference type="Gene3D" id="1.10.10.60">
    <property type="entry name" value="Homeodomain-like"/>
    <property type="match status" value="2"/>
</dbReference>
<dbReference type="RefSeq" id="WP_071975096.1">
    <property type="nucleotide sequence ID" value="NZ_CP065424.1"/>
</dbReference>
<dbReference type="Pfam" id="PF00072">
    <property type="entry name" value="Response_reg"/>
    <property type="match status" value="1"/>
</dbReference>
<dbReference type="Pfam" id="PF12833">
    <property type="entry name" value="HTH_18"/>
    <property type="match status" value="1"/>
</dbReference>
<organism evidence="11 12">
    <name type="scientific">Heyndrickxia oleronia</name>
    <dbReference type="NCBI Taxonomy" id="38875"/>
    <lineage>
        <taxon>Bacteria</taxon>
        <taxon>Bacillati</taxon>
        <taxon>Bacillota</taxon>
        <taxon>Bacilli</taxon>
        <taxon>Bacillales</taxon>
        <taxon>Bacillaceae</taxon>
        <taxon>Heyndrickxia</taxon>
    </lineage>
</organism>
<dbReference type="InterPro" id="IPR009057">
    <property type="entry name" value="Homeodomain-like_sf"/>
</dbReference>
<dbReference type="Proteomes" id="UP000189761">
    <property type="component" value="Unassembled WGS sequence"/>
</dbReference>
<evidence type="ECO:0000256" key="8">
    <source>
        <dbReference type="PROSITE-ProRule" id="PRU00169"/>
    </source>
</evidence>
<dbReference type="GO" id="GO:0000160">
    <property type="term" value="P:phosphorelay signal transduction system"/>
    <property type="evidence" value="ECO:0007669"/>
    <property type="project" value="UniProtKB-KW"/>
</dbReference>
<keyword evidence="3 8" id="KW-0597">Phosphoprotein</keyword>
<evidence type="ECO:0000256" key="1">
    <source>
        <dbReference type="ARBA" id="ARBA00004496"/>
    </source>
</evidence>
<evidence type="ECO:0000313" key="12">
    <source>
        <dbReference type="Proteomes" id="UP000189761"/>
    </source>
</evidence>
<protein>
    <submittedName>
        <fullName evidence="11">Uncharacterized protein</fullName>
    </submittedName>
</protein>
<dbReference type="SMART" id="SM00342">
    <property type="entry name" value="HTH_ARAC"/>
    <property type="match status" value="1"/>
</dbReference>
<gene>
    <name evidence="11" type="ORF">BWZ43_05335</name>
</gene>
<dbReference type="InterPro" id="IPR051552">
    <property type="entry name" value="HptR"/>
</dbReference>
<evidence type="ECO:0000256" key="4">
    <source>
        <dbReference type="ARBA" id="ARBA00023012"/>
    </source>
</evidence>
<evidence type="ECO:0000256" key="2">
    <source>
        <dbReference type="ARBA" id="ARBA00022490"/>
    </source>
</evidence>
<dbReference type="PROSITE" id="PS00041">
    <property type="entry name" value="HTH_ARAC_FAMILY_1"/>
    <property type="match status" value="1"/>
</dbReference>
<evidence type="ECO:0000256" key="7">
    <source>
        <dbReference type="ARBA" id="ARBA00023163"/>
    </source>
</evidence>
<sequence>MDKSLIKVLIVDDDTIVRRGLRATINWSHYGMKVISEAPNGKRGWEEFLKYHPDIVITDIVMPEENGLDFARRIKAYSPRTKILLLSCHKDFEYAQEGLKLGASGYILKTVFEDSELDHFLTSFQQELSQSTKEVLASDIQESFNFWIRDDQSDFDHQLEMFFKNDWSWMNQPFYVYLIYKSTASLLKSIPRMVNAVSLSVNDSYTFIFIEQAFHQTFLGNLIELKARQKDLDWIYEGPLSGMQEWMKVVRAFHHAQKEGLLFECPNVIIMAIDYIVRNLSNPMSVSDIAKEVKMSRSHLSTSFKRATGESIHSYIEKKRLQWAKQLLNESKLTIQEIGELIGIMDAKYFSKWFKRCTGFPPSNYRIQQKDDIGQTNWQAK</sequence>
<proteinExistence type="predicted"/>
<dbReference type="PANTHER" id="PTHR42713">
    <property type="entry name" value="HISTIDINE KINASE-RELATED"/>
    <property type="match status" value="1"/>
</dbReference>
<dbReference type="CDD" id="cd17536">
    <property type="entry name" value="REC_YesN-like"/>
    <property type="match status" value="1"/>
</dbReference>
<dbReference type="AlphaFoldDB" id="A0A8E2IAQ4"/>
<dbReference type="PROSITE" id="PS01124">
    <property type="entry name" value="HTH_ARAC_FAMILY_2"/>
    <property type="match status" value="1"/>
</dbReference>
<keyword evidence="12" id="KW-1185">Reference proteome</keyword>